<reference evidence="1" key="1">
    <citation type="submission" date="2020-09" db="EMBL/GenBank/DDBJ databases">
        <title>Genome-Enabled Discovery of Anthraquinone Biosynthesis in Senna tora.</title>
        <authorList>
            <person name="Kang S.-H."/>
            <person name="Pandey R.P."/>
            <person name="Lee C.-M."/>
            <person name="Sim J.-S."/>
            <person name="Jeong J.-T."/>
            <person name="Choi B.-S."/>
            <person name="Jung M."/>
            <person name="Ginzburg D."/>
            <person name="Zhao K."/>
            <person name="Won S.Y."/>
            <person name="Oh T.-J."/>
            <person name="Yu Y."/>
            <person name="Kim N.-H."/>
            <person name="Lee O.R."/>
            <person name="Lee T.-H."/>
            <person name="Bashyal P."/>
            <person name="Kim T.-S."/>
            <person name="Lee W.-H."/>
            <person name="Kawkins C."/>
            <person name="Kim C.-K."/>
            <person name="Kim J.S."/>
            <person name="Ahn B.O."/>
            <person name="Rhee S.Y."/>
            <person name="Sohng J.K."/>
        </authorList>
    </citation>
    <scope>NUCLEOTIDE SEQUENCE</scope>
    <source>
        <tissue evidence="1">Leaf</tissue>
    </source>
</reference>
<dbReference type="AlphaFoldDB" id="A0A835CIZ6"/>
<dbReference type="Proteomes" id="UP000634136">
    <property type="component" value="Unassembled WGS sequence"/>
</dbReference>
<evidence type="ECO:0000313" key="1">
    <source>
        <dbReference type="EMBL" id="KAF7843016.1"/>
    </source>
</evidence>
<dbReference type="EMBL" id="JAAIUW010000002">
    <property type="protein sequence ID" value="KAF7843016.1"/>
    <property type="molecule type" value="Genomic_DNA"/>
</dbReference>
<evidence type="ECO:0000313" key="2">
    <source>
        <dbReference type="Proteomes" id="UP000634136"/>
    </source>
</evidence>
<name>A0A835CIZ6_9FABA</name>
<protein>
    <submittedName>
        <fullName evidence="1">Uncharacterized protein</fullName>
    </submittedName>
</protein>
<proteinExistence type="predicted"/>
<accession>A0A835CIZ6</accession>
<sequence length="87" mass="9332">MSTHIWSKCGRSDSIQGLFVVAVAAEGGGERNGIEGKVVGIILMLGREVADGRGGRLSCGIVGILVEDDELQQIQSSYLTKTRRKEQ</sequence>
<gene>
    <name evidence="1" type="ORF">G2W53_005314</name>
</gene>
<keyword evidence="2" id="KW-1185">Reference proteome</keyword>
<organism evidence="1 2">
    <name type="scientific">Senna tora</name>
    <dbReference type="NCBI Taxonomy" id="362788"/>
    <lineage>
        <taxon>Eukaryota</taxon>
        <taxon>Viridiplantae</taxon>
        <taxon>Streptophyta</taxon>
        <taxon>Embryophyta</taxon>
        <taxon>Tracheophyta</taxon>
        <taxon>Spermatophyta</taxon>
        <taxon>Magnoliopsida</taxon>
        <taxon>eudicotyledons</taxon>
        <taxon>Gunneridae</taxon>
        <taxon>Pentapetalae</taxon>
        <taxon>rosids</taxon>
        <taxon>fabids</taxon>
        <taxon>Fabales</taxon>
        <taxon>Fabaceae</taxon>
        <taxon>Caesalpinioideae</taxon>
        <taxon>Cassia clade</taxon>
        <taxon>Senna</taxon>
    </lineage>
</organism>
<comment type="caution">
    <text evidence="1">The sequence shown here is derived from an EMBL/GenBank/DDBJ whole genome shotgun (WGS) entry which is preliminary data.</text>
</comment>